<name>A0A0X8FAQ1_9LACT</name>
<dbReference type="GO" id="GO:0051082">
    <property type="term" value="F:unfolded protein binding"/>
    <property type="evidence" value="ECO:0007669"/>
    <property type="project" value="TreeGrafter"/>
</dbReference>
<dbReference type="SUPFAM" id="SSF58014">
    <property type="entry name" value="Coiled-coil domain of nucleotide exchange factor GrpE"/>
    <property type="match status" value="1"/>
</dbReference>
<feature type="compositionally biased region" description="Acidic residues" evidence="12">
    <location>
        <begin position="25"/>
        <end position="54"/>
    </location>
</feature>
<dbReference type="Gene3D" id="3.90.20.20">
    <property type="match status" value="1"/>
</dbReference>
<sequence>MAKTDEKLKQEAVTEEKVEAKEEKEDVLEETAECEEEKTSLEEEGAEEPQEDELTQLEQALQEKEEQVLRLSAEIANIQRRHKTEVQNAAKYRSQSLATQMLSSIDNLERALAIEADDEASENMKRGIQMVLESMQHAFKEEGIEEINPKGEIFDPNFHQSVSSVPLEEGQEANTVVEVYQKGYVLKDRVLRPAMVVVAQ</sequence>
<dbReference type="InterPro" id="IPR013805">
    <property type="entry name" value="GrpE_CC"/>
</dbReference>
<dbReference type="FunFam" id="2.30.22.10:FF:000001">
    <property type="entry name" value="Protein GrpE"/>
    <property type="match status" value="1"/>
</dbReference>
<comment type="subcellular location">
    <subcellularLocation>
        <location evidence="1 10">Cytoplasm</location>
    </subcellularLocation>
</comment>
<reference evidence="13 14" key="1">
    <citation type="submission" date="2017-12" db="EMBL/GenBank/DDBJ databases">
        <title>Phylogenetic diversity of female urinary microbiome.</title>
        <authorList>
            <person name="Thomas-White K."/>
            <person name="Wolfe A.J."/>
        </authorList>
    </citation>
    <scope>NUCLEOTIDE SEQUENCE [LARGE SCALE GENOMIC DNA]</scope>
    <source>
        <strain evidence="13 14">UMB0844</strain>
    </source>
</reference>
<organism evidence="13 14">
    <name type="scientific">Aerococcus christensenii</name>
    <dbReference type="NCBI Taxonomy" id="87541"/>
    <lineage>
        <taxon>Bacteria</taxon>
        <taxon>Bacillati</taxon>
        <taxon>Bacillota</taxon>
        <taxon>Bacilli</taxon>
        <taxon>Lactobacillales</taxon>
        <taxon>Aerococcaceae</taxon>
        <taxon>Aerococcus</taxon>
    </lineage>
</organism>
<evidence type="ECO:0000256" key="7">
    <source>
        <dbReference type="ARBA" id="ARBA00053401"/>
    </source>
</evidence>
<keyword evidence="14" id="KW-1185">Reference proteome</keyword>
<accession>A0A0X8FAQ1</accession>
<dbReference type="Proteomes" id="UP000234775">
    <property type="component" value="Unassembled WGS sequence"/>
</dbReference>
<evidence type="ECO:0000256" key="12">
    <source>
        <dbReference type="SAM" id="MobiDB-lite"/>
    </source>
</evidence>
<dbReference type="InterPro" id="IPR000740">
    <property type="entry name" value="GrpE"/>
</dbReference>
<dbReference type="GO" id="GO:0000774">
    <property type="term" value="F:adenyl-nucleotide exchange factor activity"/>
    <property type="evidence" value="ECO:0007669"/>
    <property type="project" value="InterPro"/>
</dbReference>
<dbReference type="PANTHER" id="PTHR21237">
    <property type="entry name" value="GRPE PROTEIN"/>
    <property type="match status" value="1"/>
</dbReference>
<keyword evidence="6 10" id="KW-0143">Chaperone</keyword>
<dbReference type="GO" id="GO:0006457">
    <property type="term" value="P:protein folding"/>
    <property type="evidence" value="ECO:0007669"/>
    <property type="project" value="InterPro"/>
</dbReference>
<comment type="function">
    <text evidence="7 10">Participates actively in the response to hyperosmotic and heat shock by preventing the aggregation of stress-denatured proteins, in association with DnaK and GrpE. It is the nucleotide exchange factor for DnaK and may function as a thermosensor. Unfolded proteins bind initially to DnaJ; upon interaction with the DnaJ-bound protein, DnaK hydrolyzes its bound ATP, resulting in the formation of a stable complex. GrpE releases ADP from DnaK; ATP binding to DnaK triggers the release of the substrate protein, thus completing the reaction cycle. Several rounds of ATP-dependent interactions between DnaJ, DnaK and GrpE are required for fully efficient folding.</text>
</comment>
<dbReference type="AlphaFoldDB" id="A0A0X8FAQ1"/>
<evidence type="ECO:0000256" key="9">
    <source>
        <dbReference type="ARBA" id="ARBA00076414"/>
    </source>
</evidence>
<evidence type="ECO:0000313" key="14">
    <source>
        <dbReference type="Proteomes" id="UP000234775"/>
    </source>
</evidence>
<comment type="similarity">
    <text evidence="2 10 11">Belongs to the GrpE family.</text>
</comment>
<keyword evidence="4 10" id="KW-0963">Cytoplasm</keyword>
<gene>
    <name evidence="10" type="primary">grpE</name>
    <name evidence="13" type="ORF">CYJ27_04645</name>
</gene>
<evidence type="ECO:0000256" key="4">
    <source>
        <dbReference type="ARBA" id="ARBA00022490"/>
    </source>
</evidence>
<dbReference type="NCBIfam" id="NF010759">
    <property type="entry name" value="PRK14162.1"/>
    <property type="match status" value="1"/>
</dbReference>
<dbReference type="GO" id="GO:0042803">
    <property type="term" value="F:protein homodimerization activity"/>
    <property type="evidence" value="ECO:0007669"/>
    <property type="project" value="InterPro"/>
</dbReference>
<dbReference type="GO" id="GO:0051087">
    <property type="term" value="F:protein-folding chaperone binding"/>
    <property type="evidence" value="ECO:0007669"/>
    <property type="project" value="InterPro"/>
</dbReference>
<evidence type="ECO:0000256" key="3">
    <source>
        <dbReference type="ARBA" id="ARBA00011738"/>
    </source>
</evidence>
<evidence type="ECO:0000256" key="1">
    <source>
        <dbReference type="ARBA" id="ARBA00004496"/>
    </source>
</evidence>
<dbReference type="Gene3D" id="2.30.22.10">
    <property type="entry name" value="Head domain of nucleotide exchange factor GrpE"/>
    <property type="match status" value="1"/>
</dbReference>
<comment type="subunit">
    <text evidence="3 10">Homodimer.</text>
</comment>
<dbReference type="KEGG" id="acg:AWM71_07190"/>
<evidence type="ECO:0000256" key="8">
    <source>
        <dbReference type="ARBA" id="ARBA00072274"/>
    </source>
</evidence>
<proteinExistence type="inferred from homology"/>
<keyword evidence="5 10" id="KW-0346">Stress response</keyword>
<protein>
    <recommendedName>
        <fullName evidence="8 10">Protein GrpE</fullName>
    </recommendedName>
    <alternativeName>
        <fullName evidence="9 10">HSP-70 cofactor</fullName>
    </alternativeName>
</protein>
<evidence type="ECO:0000256" key="11">
    <source>
        <dbReference type="RuleBase" id="RU004478"/>
    </source>
</evidence>
<evidence type="ECO:0000313" key="13">
    <source>
        <dbReference type="EMBL" id="PKY91368.1"/>
    </source>
</evidence>
<evidence type="ECO:0000256" key="2">
    <source>
        <dbReference type="ARBA" id="ARBA00009054"/>
    </source>
</evidence>
<dbReference type="HAMAP" id="MF_01151">
    <property type="entry name" value="GrpE"/>
    <property type="match status" value="1"/>
</dbReference>
<dbReference type="PANTHER" id="PTHR21237:SF23">
    <property type="entry name" value="GRPE PROTEIN HOMOLOG, MITOCHONDRIAL"/>
    <property type="match status" value="1"/>
</dbReference>
<evidence type="ECO:0000256" key="10">
    <source>
        <dbReference type="HAMAP-Rule" id="MF_01151"/>
    </source>
</evidence>
<comment type="caution">
    <text evidence="13">The sequence shown here is derived from an EMBL/GenBank/DDBJ whole genome shotgun (WGS) entry which is preliminary data.</text>
</comment>
<dbReference type="PRINTS" id="PR00773">
    <property type="entry name" value="GRPEPROTEIN"/>
</dbReference>
<dbReference type="CDD" id="cd00446">
    <property type="entry name" value="GrpE"/>
    <property type="match status" value="1"/>
</dbReference>
<feature type="region of interest" description="Disordered" evidence="12">
    <location>
        <begin position="1"/>
        <end position="54"/>
    </location>
</feature>
<dbReference type="NCBIfam" id="NF010738">
    <property type="entry name" value="PRK14140.1"/>
    <property type="match status" value="1"/>
</dbReference>
<feature type="compositionally biased region" description="Basic and acidic residues" evidence="12">
    <location>
        <begin position="1"/>
        <end position="24"/>
    </location>
</feature>
<dbReference type="RefSeq" id="WP_060777298.1">
    <property type="nucleotide sequence ID" value="NZ_CP014159.1"/>
</dbReference>
<dbReference type="InterPro" id="IPR009012">
    <property type="entry name" value="GrpE_head"/>
</dbReference>
<dbReference type="EMBL" id="PKGZ01000003">
    <property type="protein sequence ID" value="PKY91368.1"/>
    <property type="molecule type" value="Genomic_DNA"/>
</dbReference>
<evidence type="ECO:0000256" key="5">
    <source>
        <dbReference type="ARBA" id="ARBA00023016"/>
    </source>
</evidence>
<dbReference type="GO" id="GO:0005737">
    <property type="term" value="C:cytoplasm"/>
    <property type="evidence" value="ECO:0007669"/>
    <property type="project" value="UniProtKB-SubCell"/>
</dbReference>
<evidence type="ECO:0000256" key="6">
    <source>
        <dbReference type="ARBA" id="ARBA00023186"/>
    </source>
</evidence>
<dbReference type="Pfam" id="PF01025">
    <property type="entry name" value="GrpE"/>
    <property type="match status" value="1"/>
</dbReference>
<dbReference type="SUPFAM" id="SSF51064">
    <property type="entry name" value="Head domain of nucleotide exchange factor GrpE"/>
    <property type="match status" value="1"/>
</dbReference>